<proteinExistence type="predicted"/>
<sequence>MQISLKKIVLTVAAMAMAAAAYAALQRPEDVEAHATAQVEDADTVRAAIGKAFATDPRSFDLPSASTRLGKARLEGYAVCTQSAEATAAQYIEVSQMLDAVVNNVPEFPRAVYGVMDSKSGMSDCDFRVIVAITKVNQGR</sequence>
<evidence type="ECO:0000313" key="3">
    <source>
        <dbReference type="Proteomes" id="UP000245431"/>
    </source>
</evidence>
<name>A0A1D3K7K3_PSEVE</name>
<evidence type="ECO:0000256" key="1">
    <source>
        <dbReference type="SAM" id="SignalP"/>
    </source>
</evidence>
<dbReference type="Proteomes" id="UP000245431">
    <property type="component" value="Chromosome PVE_r2"/>
</dbReference>
<evidence type="ECO:0000313" key="2">
    <source>
        <dbReference type="EMBL" id="SBW84297.1"/>
    </source>
</evidence>
<organism evidence="2 3">
    <name type="scientific">Pseudomonas veronii 1YdBTEX2</name>
    <dbReference type="NCBI Taxonomy" id="1295141"/>
    <lineage>
        <taxon>Bacteria</taxon>
        <taxon>Pseudomonadati</taxon>
        <taxon>Pseudomonadota</taxon>
        <taxon>Gammaproteobacteria</taxon>
        <taxon>Pseudomonadales</taxon>
        <taxon>Pseudomonadaceae</taxon>
        <taxon>Pseudomonas</taxon>
    </lineage>
</organism>
<feature type="chain" id="PRO_5008916553" description="Secreted protein" evidence="1">
    <location>
        <begin position="24"/>
        <end position="140"/>
    </location>
</feature>
<keyword evidence="1" id="KW-0732">Signal</keyword>
<feature type="signal peptide" evidence="1">
    <location>
        <begin position="1"/>
        <end position="23"/>
    </location>
</feature>
<accession>A0A1D3K7K3</accession>
<reference evidence="3" key="1">
    <citation type="submission" date="2016-07" db="EMBL/GenBank/DDBJ databases">
        <authorList>
            <person name="Florea S."/>
            <person name="Webb J.S."/>
            <person name="Jaromczyk J."/>
            <person name="Schardl C.L."/>
        </authorList>
    </citation>
    <scope>NUCLEOTIDE SEQUENCE [LARGE SCALE GENOMIC DNA]</scope>
    <source>
        <strain evidence="3">1YdBTEX2</strain>
    </source>
</reference>
<evidence type="ECO:0008006" key="4">
    <source>
        <dbReference type="Google" id="ProtNLM"/>
    </source>
</evidence>
<protein>
    <recommendedName>
        <fullName evidence="4">Secreted protein</fullName>
    </recommendedName>
</protein>
<dbReference type="AlphaFoldDB" id="A0A1D3K7K3"/>
<gene>
    <name evidence="2" type="ORF">PVE_R2G0268</name>
</gene>
<dbReference type="EMBL" id="LT599584">
    <property type="protein sequence ID" value="SBW84297.1"/>
    <property type="molecule type" value="Genomic_DNA"/>
</dbReference>